<dbReference type="GO" id="GO:0008270">
    <property type="term" value="F:zinc ion binding"/>
    <property type="evidence" value="ECO:0007669"/>
    <property type="project" value="InterPro"/>
</dbReference>
<gene>
    <name evidence="3" type="ORF">F0U47_04385</name>
</gene>
<organism evidence="3 4">
    <name type="scientific">Nocardioides antri</name>
    <dbReference type="NCBI Taxonomy" id="2607659"/>
    <lineage>
        <taxon>Bacteria</taxon>
        <taxon>Bacillati</taxon>
        <taxon>Actinomycetota</taxon>
        <taxon>Actinomycetes</taxon>
        <taxon>Propionibacteriales</taxon>
        <taxon>Nocardioidaceae</taxon>
        <taxon>Nocardioides</taxon>
    </lineage>
</organism>
<dbReference type="InterPro" id="IPR003870">
    <property type="entry name" value="DUF222"/>
</dbReference>
<feature type="domain" description="DUF222" evidence="2">
    <location>
        <begin position="43"/>
        <end position="345"/>
    </location>
</feature>
<protein>
    <submittedName>
        <fullName evidence="3">DUF222 domain-containing protein</fullName>
    </submittedName>
</protein>
<dbReference type="AlphaFoldDB" id="A0A5B1MA14"/>
<evidence type="ECO:0000259" key="1">
    <source>
        <dbReference type="Pfam" id="PF01844"/>
    </source>
</evidence>
<dbReference type="EMBL" id="VUJW01000001">
    <property type="protein sequence ID" value="KAA1429428.1"/>
    <property type="molecule type" value="Genomic_DNA"/>
</dbReference>
<dbReference type="Proteomes" id="UP000324351">
    <property type="component" value="Unassembled WGS sequence"/>
</dbReference>
<dbReference type="GO" id="GO:0004519">
    <property type="term" value="F:endonuclease activity"/>
    <property type="evidence" value="ECO:0007669"/>
    <property type="project" value="InterPro"/>
</dbReference>
<reference evidence="3 4" key="1">
    <citation type="submission" date="2019-09" db="EMBL/GenBank/DDBJ databases">
        <title>Nocardioides panacisoli sp. nov., isolated from the soil of a ginseng field.</title>
        <authorList>
            <person name="Cho C."/>
        </authorList>
    </citation>
    <scope>NUCLEOTIDE SEQUENCE [LARGE SCALE GENOMIC DNA]</scope>
    <source>
        <strain evidence="3 4">BN140041</strain>
    </source>
</reference>
<name>A0A5B1MA14_9ACTN</name>
<sequence length="443" mass="47446">MSTPRTITAGHVADLTAVLRLGGLQDDPAGLIELISELERLKSAACAVQADASTHYDAARRQSEAAKGVPALRQGRGVASEIALARRESPHRGQTLLGLAKVLNNEMPHTRERLADGTLSEFRAILLVRETACLSAEHRAFVDEELCADPTALEGVGTRQLVARAKRIAYELDPASVVRRATNAESDRNVTVRPAPDTMTYLTGLLPVAQGVAVHAALGRDADALRAQGDARTRGQLMADLLVSRVTGVDLVHDAPTPVPVTVNLTMSDTALLGGHRPGEVGADGVVPEIVPAEIGRQLAARALTSGLTSWIRQLYVNHTGRLVGMTSKRRFFADGLAEFLSVRDLGICRTPFCDATIRHGDHVASAGEGGPTTADNGQGLCETCNHAKQAPDWHQQTLSDLRHAVETVTPSGHRYRSTVPPPVGWREPRWVKDRPGVFTLVA</sequence>
<dbReference type="RefSeq" id="WP_149749050.1">
    <property type="nucleotide sequence ID" value="NZ_VUJW01000001.1"/>
</dbReference>
<evidence type="ECO:0000313" key="4">
    <source>
        <dbReference type="Proteomes" id="UP000324351"/>
    </source>
</evidence>
<comment type="caution">
    <text evidence="3">The sequence shown here is derived from an EMBL/GenBank/DDBJ whole genome shotgun (WGS) entry which is preliminary data.</text>
</comment>
<evidence type="ECO:0000259" key="2">
    <source>
        <dbReference type="Pfam" id="PF02720"/>
    </source>
</evidence>
<keyword evidence="4" id="KW-1185">Reference proteome</keyword>
<dbReference type="InterPro" id="IPR002711">
    <property type="entry name" value="HNH"/>
</dbReference>
<dbReference type="Gene3D" id="1.10.30.50">
    <property type="match status" value="1"/>
</dbReference>
<evidence type="ECO:0000313" key="3">
    <source>
        <dbReference type="EMBL" id="KAA1429428.1"/>
    </source>
</evidence>
<accession>A0A5B1MA14</accession>
<reference evidence="3 4" key="2">
    <citation type="submission" date="2019-09" db="EMBL/GenBank/DDBJ databases">
        <authorList>
            <person name="Jin C."/>
        </authorList>
    </citation>
    <scope>NUCLEOTIDE SEQUENCE [LARGE SCALE GENOMIC DNA]</scope>
    <source>
        <strain evidence="3 4">BN140041</strain>
    </source>
</reference>
<dbReference type="GO" id="GO:0003676">
    <property type="term" value="F:nucleic acid binding"/>
    <property type="evidence" value="ECO:0007669"/>
    <property type="project" value="InterPro"/>
</dbReference>
<dbReference type="Pfam" id="PF02720">
    <property type="entry name" value="DUF222"/>
    <property type="match status" value="1"/>
</dbReference>
<dbReference type="Pfam" id="PF01844">
    <property type="entry name" value="HNH"/>
    <property type="match status" value="1"/>
</dbReference>
<feature type="domain" description="HNH" evidence="1">
    <location>
        <begin position="349"/>
        <end position="390"/>
    </location>
</feature>
<proteinExistence type="predicted"/>